<dbReference type="EMBL" id="QRMI01000003">
    <property type="protein sequence ID" value="RHJ63772.1"/>
    <property type="molecule type" value="Genomic_DNA"/>
</dbReference>
<dbReference type="InterPro" id="IPR024539">
    <property type="entry name" value="DUF3877"/>
</dbReference>
<comment type="caution">
    <text evidence="1">The sequence shown here is derived from an EMBL/GenBank/DDBJ whole genome shotgun (WGS) entry which is preliminary data.</text>
</comment>
<protein>
    <submittedName>
        <fullName evidence="1">Uncharacterized protein</fullName>
    </submittedName>
</protein>
<organism evidence="1 3">
    <name type="scientific">[Ruminococcus] lactaris</name>
    <dbReference type="NCBI Taxonomy" id="46228"/>
    <lineage>
        <taxon>Bacteria</taxon>
        <taxon>Bacillati</taxon>
        <taxon>Bacillota</taxon>
        <taxon>Clostridia</taxon>
        <taxon>Lachnospirales</taxon>
        <taxon>Lachnospiraceae</taxon>
        <taxon>Mediterraneibacter</taxon>
    </lineage>
</organism>
<dbReference type="EMBL" id="QSQN01000019">
    <property type="protein sequence ID" value="RGK39486.1"/>
    <property type="molecule type" value="Genomic_DNA"/>
</dbReference>
<dbReference type="RefSeq" id="WP_005610554.1">
    <property type="nucleotide sequence ID" value="NZ_CABKOA010000023.1"/>
</dbReference>
<dbReference type="Proteomes" id="UP000260793">
    <property type="component" value="Unassembled WGS sequence"/>
</dbReference>
<dbReference type="AlphaFoldDB" id="A0A3E4LQ89"/>
<evidence type="ECO:0000313" key="4">
    <source>
        <dbReference type="Proteomes" id="UP000285832"/>
    </source>
</evidence>
<accession>A0A3E4LQ89</accession>
<evidence type="ECO:0000313" key="3">
    <source>
        <dbReference type="Proteomes" id="UP000260793"/>
    </source>
</evidence>
<evidence type="ECO:0000313" key="1">
    <source>
        <dbReference type="EMBL" id="RGK39486.1"/>
    </source>
</evidence>
<reference evidence="3 4" key="1">
    <citation type="submission" date="2018-08" db="EMBL/GenBank/DDBJ databases">
        <title>A genome reference for cultivated species of the human gut microbiota.</title>
        <authorList>
            <person name="Zou Y."/>
            <person name="Xue W."/>
            <person name="Luo G."/>
        </authorList>
    </citation>
    <scope>NUCLEOTIDE SEQUENCE [LARGE SCALE GENOMIC DNA]</scope>
    <source>
        <strain evidence="2 4">AM09-9</strain>
        <strain evidence="1 3">TF11-7</strain>
    </source>
</reference>
<proteinExistence type="predicted"/>
<dbReference type="Proteomes" id="UP000285832">
    <property type="component" value="Unassembled WGS sequence"/>
</dbReference>
<name>A0A3E4LQ89_9FIRM</name>
<evidence type="ECO:0000313" key="2">
    <source>
        <dbReference type="EMBL" id="RHJ63772.1"/>
    </source>
</evidence>
<sequence length="177" mass="21303">MDFSRLEKSIMDVIKEEQAKLGYRKEKIRLYYPLSSLNHFFQVEGDVTGMLEKLNWFSEYTKQRLGQVEVTNEGERFCFHIPEEGVEYVHEQMKENEFIKELIGLLQKHDCTMEEIFDLFRSHSEKVEIHEMDNGEFDYRVSFADDPEDSYIYCFKDEGCHIIYHRFLPEDYADFAF</sequence>
<dbReference type="Pfam" id="PF12993">
    <property type="entry name" value="DUF3877"/>
    <property type="match status" value="1"/>
</dbReference>
<dbReference type="GeneID" id="77333591"/>
<gene>
    <name evidence="2" type="ORF">DW116_01565</name>
    <name evidence="1" type="ORF">DXD17_08165</name>
</gene>